<dbReference type="InterPro" id="IPR011010">
    <property type="entry name" value="DNA_brk_join_enz"/>
</dbReference>
<dbReference type="Gene3D" id="1.10.443.10">
    <property type="entry name" value="Intergrase catalytic core"/>
    <property type="match status" value="1"/>
</dbReference>
<evidence type="ECO:0000259" key="2">
    <source>
        <dbReference type="PROSITE" id="PS51898"/>
    </source>
</evidence>
<sequence>MAPERETTVDVRVWGVKKREGARGTTYRVRWIVAGHEWHDSFPHPKQADGFRSELVSAIRRGEPFDRATGRPVSSAPEVAVVTWFELACDYVDMKWPRQAGKSRRGIAESLTTTTPALLTTDRGRPDDDVLRATLYAWAFNAPVRAAGPPADDDMAAAARWLAQHTVPVSALADTVLVRAVLDRFTLRLDGAPASASTVTRKRATFFNIVEYAVERELLPSNPLRTIRWSAPKLADTVNPRAVVNPAQARSLLEAVRVQGKAGPALVAFFAAIYYAALRPAEAVELRRDALTLPEEGWGELYLTGSAPETGRAWTGLATRREPRGLKHRGRQDVRIVPAPPPLVRLLRDHLDSFGVDRQGRLFRGARGGPLAGSVYQRVWRDARGKALTASEVASPLARRPYDLRHAAVSTWLNSGVPAPQVAEWAGHSVNVLLRVYAKCIVGQEDEARRRITEALGEDP</sequence>
<dbReference type="Proteomes" id="UP001500928">
    <property type="component" value="Unassembled WGS sequence"/>
</dbReference>
<gene>
    <name evidence="3" type="ORF">GCM10023200_34950</name>
</gene>
<dbReference type="InterPro" id="IPR050090">
    <property type="entry name" value="Tyrosine_recombinase_XerCD"/>
</dbReference>
<proteinExistence type="predicted"/>
<feature type="domain" description="Tyr recombinase" evidence="2">
    <location>
        <begin position="238"/>
        <end position="451"/>
    </location>
</feature>
<evidence type="ECO:0000256" key="1">
    <source>
        <dbReference type="ARBA" id="ARBA00023172"/>
    </source>
</evidence>
<dbReference type="EMBL" id="BAABHO010000028">
    <property type="protein sequence ID" value="GAA4795887.1"/>
    <property type="molecule type" value="Genomic_DNA"/>
</dbReference>
<dbReference type="InterPro" id="IPR013762">
    <property type="entry name" value="Integrase-like_cat_sf"/>
</dbReference>
<evidence type="ECO:0000313" key="3">
    <source>
        <dbReference type="EMBL" id="GAA4795887.1"/>
    </source>
</evidence>
<evidence type="ECO:0000313" key="4">
    <source>
        <dbReference type="Proteomes" id="UP001500928"/>
    </source>
</evidence>
<keyword evidence="4" id="KW-1185">Reference proteome</keyword>
<dbReference type="PROSITE" id="PS51898">
    <property type="entry name" value="TYR_RECOMBINASE"/>
    <property type="match status" value="1"/>
</dbReference>
<organism evidence="3 4">
    <name type="scientific">Actinomycetospora chlora</name>
    <dbReference type="NCBI Taxonomy" id="663608"/>
    <lineage>
        <taxon>Bacteria</taxon>
        <taxon>Bacillati</taxon>
        <taxon>Actinomycetota</taxon>
        <taxon>Actinomycetes</taxon>
        <taxon>Pseudonocardiales</taxon>
        <taxon>Pseudonocardiaceae</taxon>
        <taxon>Actinomycetospora</taxon>
    </lineage>
</organism>
<dbReference type="PANTHER" id="PTHR30349:SF64">
    <property type="entry name" value="PROPHAGE INTEGRASE INTD-RELATED"/>
    <property type="match status" value="1"/>
</dbReference>
<keyword evidence="1" id="KW-0233">DNA recombination</keyword>
<dbReference type="SUPFAM" id="SSF56349">
    <property type="entry name" value="DNA breaking-rejoining enzymes"/>
    <property type="match status" value="1"/>
</dbReference>
<dbReference type="PANTHER" id="PTHR30349">
    <property type="entry name" value="PHAGE INTEGRASE-RELATED"/>
    <property type="match status" value="1"/>
</dbReference>
<reference evidence="4" key="1">
    <citation type="journal article" date="2019" name="Int. J. Syst. Evol. Microbiol.">
        <title>The Global Catalogue of Microorganisms (GCM) 10K type strain sequencing project: providing services to taxonomists for standard genome sequencing and annotation.</title>
        <authorList>
            <consortium name="The Broad Institute Genomics Platform"/>
            <consortium name="The Broad Institute Genome Sequencing Center for Infectious Disease"/>
            <person name="Wu L."/>
            <person name="Ma J."/>
        </authorList>
    </citation>
    <scope>NUCLEOTIDE SEQUENCE [LARGE SCALE GENOMIC DNA]</scope>
    <source>
        <strain evidence="4">JCM 17979</strain>
    </source>
</reference>
<dbReference type="InterPro" id="IPR002104">
    <property type="entry name" value="Integrase_catalytic"/>
</dbReference>
<dbReference type="RefSeq" id="WP_345417669.1">
    <property type="nucleotide sequence ID" value="NZ_BAABHO010000028.1"/>
</dbReference>
<accession>A0ABP9BHX6</accession>
<comment type="caution">
    <text evidence="3">The sequence shown here is derived from an EMBL/GenBank/DDBJ whole genome shotgun (WGS) entry which is preliminary data.</text>
</comment>
<protein>
    <submittedName>
        <fullName evidence="3">Tyrosine-type recombinase/integrase</fullName>
    </submittedName>
</protein>
<name>A0ABP9BHX6_9PSEU</name>